<evidence type="ECO:0000313" key="2">
    <source>
        <dbReference type="Proteomes" id="UP000033423"/>
    </source>
</evidence>
<proteinExistence type="predicted"/>
<organism evidence="1 2">
    <name type="scientific">Candidatus Magnetobacterium bavaricum</name>
    <dbReference type="NCBI Taxonomy" id="29290"/>
    <lineage>
        <taxon>Bacteria</taxon>
        <taxon>Pseudomonadati</taxon>
        <taxon>Nitrospirota</taxon>
        <taxon>Thermodesulfovibrionia</taxon>
        <taxon>Thermodesulfovibrionales</taxon>
        <taxon>Candidatus Magnetobacteriaceae</taxon>
        <taxon>Candidatus Magnetobacterium</taxon>
    </lineage>
</organism>
<dbReference type="Proteomes" id="UP000033423">
    <property type="component" value="Unassembled WGS sequence"/>
</dbReference>
<protein>
    <submittedName>
        <fullName evidence="1">Uncharacterized protein</fullName>
    </submittedName>
</protein>
<name>A0A0F3GTC7_9BACT</name>
<sequence>MPPTEQKNRPFSPSPIDLSSPLNIVNRATIPSTNMSIVLTSLVSHLFTYVSMSNSFFKTFSIDKNNISSLISCHILHPLGCPKSYERMPQTISDNP</sequence>
<dbReference type="AlphaFoldDB" id="A0A0F3GTC7"/>
<reference evidence="1 2" key="1">
    <citation type="submission" date="2015-02" db="EMBL/GenBank/DDBJ databases">
        <title>Single-cell genomics of uncultivated deep-branching MTB reveals a conserved set of magnetosome genes.</title>
        <authorList>
            <person name="Kolinko S."/>
            <person name="Richter M."/>
            <person name="Glockner F.O."/>
            <person name="Brachmann A."/>
            <person name="Schuler D."/>
        </authorList>
    </citation>
    <scope>NUCLEOTIDE SEQUENCE [LARGE SCALE GENOMIC DNA]</scope>
    <source>
        <strain evidence="1">TM-1</strain>
    </source>
</reference>
<dbReference type="EMBL" id="LACI01001123">
    <property type="protein sequence ID" value="KJU85194.1"/>
    <property type="molecule type" value="Genomic_DNA"/>
</dbReference>
<evidence type="ECO:0000313" key="1">
    <source>
        <dbReference type="EMBL" id="KJU85194.1"/>
    </source>
</evidence>
<comment type="caution">
    <text evidence="1">The sequence shown here is derived from an EMBL/GenBank/DDBJ whole genome shotgun (WGS) entry which is preliminary data.</text>
</comment>
<keyword evidence="2" id="KW-1185">Reference proteome</keyword>
<gene>
    <name evidence="1" type="ORF">MBAV_002613</name>
</gene>
<accession>A0A0F3GTC7</accession>